<feature type="region of interest" description="Disordered" evidence="1">
    <location>
        <begin position="1"/>
        <end position="22"/>
    </location>
</feature>
<reference evidence="2 3" key="1">
    <citation type="submission" date="2020-07" db="EMBL/GenBank/DDBJ databases">
        <authorList>
            <person name="Feng X."/>
        </authorList>
    </citation>
    <scope>NUCLEOTIDE SEQUENCE [LARGE SCALE GENOMIC DNA]</scope>
    <source>
        <strain evidence="2 3">JCM31066</strain>
    </source>
</reference>
<organism evidence="2 3">
    <name type="scientific">Ruficoccus amylovorans</name>
    <dbReference type="NCBI Taxonomy" id="1804625"/>
    <lineage>
        <taxon>Bacteria</taxon>
        <taxon>Pseudomonadati</taxon>
        <taxon>Verrucomicrobiota</taxon>
        <taxon>Opitutia</taxon>
        <taxon>Puniceicoccales</taxon>
        <taxon>Cerasicoccaceae</taxon>
        <taxon>Ruficoccus</taxon>
    </lineage>
</organism>
<name>A0A842H9A4_9BACT</name>
<dbReference type="Pfam" id="PF06074">
    <property type="entry name" value="Portal_Mu"/>
    <property type="match status" value="1"/>
</dbReference>
<dbReference type="AlphaFoldDB" id="A0A842H9A4"/>
<evidence type="ECO:0000313" key="3">
    <source>
        <dbReference type="Proteomes" id="UP000546464"/>
    </source>
</evidence>
<accession>A0A842H9A4</accession>
<protein>
    <submittedName>
        <fullName evidence="2">DUF935 family protein</fullName>
    </submittedName>
</protein>
<feature type="region of interest" description="Disordered" evidence="1">
    <location>
        <begin position="524"/>
        <end position="543"/>
    </location>
</feature>
<sequence length="543" mass="59476">MNNPDTALTPSAPGPLAAPTEFLPPLHRASHARQRDYTNPLRGLDLPRAVRLMEEAERGRSADLMWLYRMVEKRDSTVKGLKLRRLTALGKLDWDIKIPDRLPPGMTAEQAEQQADSLRAMYDEIENLPQAIEHLALATFRGYAHLEKHYYANNPALPVIWLEPVEQWFCVRHPQSWEWVYDSTGRGSTSTGRIIDPRHWVVREVDDPVNEIALIAHIRKNLAQKDWDAFLEDFGIPSIFGILSQNTPPDQVREWLDIINQVTGNSRGALPPGSDIKSVALGSQGDVPFKAHKDEQREEVVLAGTGGLLSMLTAPTGLNSEQAKVHEAAFDAIAIAEAGVISSLLQQQLDKPHLHREFPGQKQAAYFSLAAAEEESIDALGDLLVKLASAGLEAEENQISEKTGLKLRRRVAAPAMPGYPGTGGGMFANRAPAAALDQVREERFLASAADELARADRQALAPLIARVEQVLQIEDEAAFTAALEQLRSDLPELEKQCLGDEASRPLETAFENILATAFANGVSGRGDLTPEKLPTGAQEGAGA</sequence>
<dbReference type="Proteomes" id="UP000546464">
    <property type="component" value="Unassembled WGS sequence"/>
</dbReference>
<proteinExistence type="predicted"/>
<dbReference type="InterPro" id="IPR009279">
    <property type="entry name" value="Portal_Mu"/>
</dbReference>
<dbReference type="EMBL" id="JACHVB010000004">
    <property type="protein sequence ID" value="MBC2592688.1"/>
    <property type="molecule type" value="Genomic_DNA"/>
</dbReference>
<dbReference type="RefSeq" id="WP_185673727.1">
    <property type="nucleotide sequence ID" value="NZ_JACHVB010000004.1"/>
</dbReference>
<evidence type="ECO:0000313" key="2">
    <source>
        <dbReference type="EMBL" id="MBC2592688.1"/>
    </source>
</evidence>
<keyword evidence="3" id="KW-1185">Reference proteome</keyword>
<comment type="caution">
    <text evidence="2">The sequence shown here is derived from an EMBL/GenBank/DDBJ whole genome shotgun (WGS) entry which is preliminary data.</text>
</comment>
<evidence type="ECO:0000256" key="1">
    <source>
        <dbReference type="SAM" id="MobiDB-lite"/>
    </source>
</evidence>
<gene>
    <name evidence="2" type="ORF">H5P28_00280</name>
</gene>